<evidence type="ECO:0000259" key="7">
    <source>
        <dbReference type="PROSITE" id="PS50157"/>
    </source>
</evidence>
<dbReference type="EMBL" id="JAACJJ010000028">
    <property type="protein sequence ID" value="KAF5321646.1"/>
    <property type="molecule type" value="Genomic_DNA"/>
</dbReference>
<dbReference type="GO" id="GO:0008270">
    <property type="term" value="F:zinc ion binding"/>
    <property type="evidence" value="ECO:0007669"/>
    <property type="project" value="UniProtKB-KW"/>
</dbReference>
<feature type="compositionally biased region" description="Pro residues" evidence="5">
    <location>
        <begin position="556"/>
        <end position="571"/>
    </location>
</feature>
<dbReference type="OrthoDB" id="8117402at2759"/>
<feature type="transmembrane region" description="Helical" evidence="6">
    <location>
        <begin position="66"/>
        <end position="84"/>
    </location>
</feature>
<feature type="region of interest" description="Disordered" evidence="5">
    <location>
        <begin position="792"/>
        <end position="811"/>
    </location>
</feature>
<dbReference type="GO" id="GO:0000978">
    <property type="term" value="F:RNA polymerase II cis-regulatory region sequence-specific DNA binding"/>
    <property type="evidence" value="ECO:0007669"/>
    <property type="project" value="TreeGrafter"/>
</dbReference>
<evidence type="ECO:0000256" key="2">
    <source>
        <dbReference type="ARBA" id="ARBA00022771"/>
    </source>
</evidence>
<comment type="caution">
    <text evidence="8">The sequence shown here is derived from an EMBL/GenBank/DDBJ whole genome shotgun (WGS) entry which is preliminary data.</text>
</comment>
<keyword evidence="9" id="KW-1185">Reference proteome</keyword>
<reference evidence="8 9" key="1">
    <citation type="journal article" date="2020" name="ISME J.">
        <title>Uncovering the hidden diversity of litter-decomposition mechanisms in mushroom-forming fungi.</title>
        <authorList>
            <person name="Floudas D."/>
            <person name="Bentzer J."/>
            <person name="Ahren D."/>
            <person name="Johansson T."/>
            <person name="Persson P."/>
            <person name="Tunlid A."/>
        </authorList>
    </citation>
    <scope>NUCLEOTIDE SEQUENCE [LARGE SCALE GENOMIC DNA]</scope>
    <source>
        <strain evidence="8 9">CBS 101986</strain>
    </source>
</reference>
<feature type="transmembrane region" description="Helical" evidence="6">
    <location>
        <begin position="145"/>
        <end position="165"/>
    </location>
</feature>
<keyword evidence="6" id="KW-0472">Membrane</keyword>
<keyword evidence="3" id="KW-0862">Zinc</keyword>
<keyword evidence="6" id="KW-0812">Transmembrane</keyword>
<protein>
    <recommendedName>
        <fullName evidence="7">C2H2-type domain-containing protein</fullName>
    </recommendedName>
</protein>
<dbReference type="SUPFAM" id="SSF57667">
    <property type="entry name" value="beta-beta-alpha zinc fingers"/>
    <property type="match status" value="1"/>
</dbReference>
<gene>
    <name evidence="8" type="ORF">D9619_001001</name>
</gene>
<keyword evidence="6" id="KW-1133">Transmembrane helix</keyword>
<accession>A0A8H5BEW3</accession>
<evidence type="ECO:0000256" key="5">
    <source>
        <dbReference type="SAM" id="MobiDB-lite"/>
    </source>
</evidence>
<dbReference type="Gene3D" id="3.30.160.60">
    <property type="entry name" value="Classic Zinc Finger"/>
    <property type="match status" value="2"/>
</dbReference>
<feature type="region of interest" description="Disordered" evidence="5">
    <location>
        <begin position="541"/>
        <end position="633"/>
    </location>
</feature>
<dbReference type="AlphaFoldDB" id="A0A8H5BEW3"/>
<dbReference type="PROSITE" id="PS00028">
    <property type="entry name" value="ZINC_FINGER_C2H2_1"/>
    <property type="match status" value="1"/>
</dbReference>
<feature type="compositionally biased region" description="Basic and acidic residues" evidence="5">
    <location>
        <begin position="792"/>
        <end position="804"/>
    </location>
</feature>
<proteinExistence type="predicted"/>
<evidence type="ECO:0000313" key="8">
    <source>
        <dbReference type="EMBL" id="KAF5321646.1"/>
    </source>
</evidence>
<dbReference type="Proteomes" id="UP000567179">
    <property type="component" value="Unassembled WGS sequence"/>
</dbReference>
<organism evidence="8 9">
    <name type="scientific">Psilocybe cf. subviscida</name>
    <dbReference type="NCBI Taxonomy" id="2480587"/>
    <lineage>
        <taxon>Eukaryota</taxon>
        <taxon>Fungi</taxon>
        <taxon>Dikarya</taxon>
        <taxon>Basidiomycota</taxon>
        <taxon>Agaricomycotina</taxon>
        <taxon>Agaricomycetes</taxon>
        <taxon>Agaricomycetidae</taxon>
        <taxon>Agaricales</taxon>
        <taxon>Agaricineae</taxon>
        <taxon>Strophariaceae</taxon>
        <taxon>Psilocybe</taxon>
    </lineage>
</organism>
<feature type="compositionally biased region" description="Low complexity" evidence="5">
    <location>
        <begin position="611"/>
        <end position="620"/>
    </location>
</feature>
<evidence type="ECO:0000256" key="1">
    <source>
        <dbReference type="ARBA" id="ARBA00022723"/>
    </source>
</evidence>
<name>A0A8H5BEW3_9AGAR</name>
<dbReference type="InterPro" id="IPR013087">
    <property type="entry name" value="Znf_C2H2_type"/>
</dbReference>
<dbReference type="PROSITE" id="PS50157">
    <property type="entry name" value="ZINC_FINGER_C2H2_2"/>
    <property type="match status" value="2"/>
</dbReference>
<evidence type="ECO:0000256" key="6">
    <source>
        <dbReference type="SAM" id="Phobius"/>
    </source>
</evidence>
<sequence length="811" mass="90632">MVSHPAIPSGFPTSQPAATVSGTDLQALANIISALTYGGVIILFSACVWEMRIATRSKSSTRIRPFLYVYIVFMFAMSTMAFIQETIYTMKVIKNDIYPTEPDLVTYLTSLGEPLPLPFTIWGADGFMMWRCLILYQGINPFRQYILIAFLGLLACTSLGARGFLTPHELIGHPPKCNLTLPALLLEYPTGSLVRRSFVFSANIAIRTKSATITTPPTFTHPYDISSTPLILPRDWTDNFYYPDTHFDFQSNHLETPAGPELEPDVDVIPSLAGLGIKNIELCDSDSSQLCNELQHPDSGQYERRNTLRAYRMESIYDVERNLDDAQAFQAHFPTSAQSPWSLATFLKVAELEPIVLQEESSTFDSALDSSLELDISGLASQTSDSSDDNLALSFEKLSAATGLSVAEFAAKISATAEATLKRMAEGDDLAPPAEVENTEALRQEVSSWPPIDSRTPEVALPLADINMRISESSWNAGAFGVNPAEILPPSPTKAGHGGKGFEHAYPVPEEPIPEQYNPQGQHVPLHIPNFHFELQYSTLPPGLPPPIQERYMLPMPMPTPPPPPPPPPVPDHAQGSNSPSDDEPSLFQSPSCSEYSPPMPSIGTKRTRSSRISTRRTITQAHTEEMDAGGYDYPDDMTDQQLQNLPPINLGTPVFDAHRGIVLEELKAKAERYRLRNQGRDYDKRWLISFAGKLSHRGELLEEFRCYVAGCKQVNKRRDHILIHVGAHLDQRPFKCMHCSSRFLRKNECKRHELSHTGVRPFSCHLCPSPATTFVRQDLLKRHMKRTHKIDFKFDKENEEPQRPKKRAKH</sequence>
<evidence type="ECO:0000256" key="3">
    <source>
        <dbReference type="ARBA" id="ARBA00022833"/>
    </source>
</evidence>
<evidence type="ECO:0000256" key="4">
    <source>
        <dbReference type="PROSITE-ProRule" id="PRU00042"/>
    </source>
</evidence>
<keyword evidence="2 4" id="KW-0863">Zinc-finger</keyword>
<evidence type="ECO:0000313" key="9">
    <source>
        <dbReference type="Proteomes" id="UP000567179"/>
    </source>
</evidence>
<feature type="transmembrane region" description="Helical" evidence="6">
    <location>
        <begin position="31"/>
        <end position="54"/>
    </location>
</feature>
<dbReference type="PANTHER" id="PTHR23235">
    <property type="entry name" value="KRUEPPEL-LIKE TRANSCRIPTION FACTOR"/>
    <property type="match status" value="1"/>
</dbReference>
<keyword evidence="1" id="KW-0479">Metal-binding</keyword>
<dbReference type="GO" id="GO:0000981">
    <property type="term" value="F:DNA-binding transcription factor activity, RNA polymerase II-specific"/>
    <property type="evidence" value="ECO:0007669"/>
    <property type="project" value="TreeGrafter"/>
</dbReference>
<dbReference type="InterPro" id="IPR036236">
    <property type="entry name" value="Znf_C2H2_sf"/>
</dbReference>
<feature type="domain" description="C2H2-type" evidence="7">
    <location>
        <begin position="735"/>
        <end position="762"/>
    </location>
</feature>
<feature type="domain" description="C2H2-type" evidence="7">
    <location>
        <begin position="705"/>
        <end position="734"/>
    </location>
</feature>
<dbReference type="PANTHER" id="PTHR23235:SF120">
    <property type="entry name" value="KRUPPEL-LIKE FACTOR 15"/>
    <property type="match status" value="1"/>
</dbReference>
<dbReference type="SMART" id="SM00355">
    <property type="entry name" value="ZnF_C2H2"/>
    <property type="match status" value="3"/>
</dbReference>